<sequence length="319" mass="34338">MNQLPELPERDLPPGRHRLLKEHLMTEIRHEAVAVQEGAPAPRRNKWLRPAIAATAVATAAAVAFVVLPSSGSSPTPPAKPPRKSTAALLEDIALAAEHEKSYGTVRDDQFVYVESQVSYAHDGGGAKSTVDPLHRQEVWTSVDGLHVGLVRQAGMGSHSVPVDVKPGKAGWDVSSFYNHVKTLPTDADAMYDYLATTAPKYGGDDKNQAMFVLVGDLLRDSVVPPKQSAALFRAVARIPGVATVEGVKDATGRPGVAIARTDPYNPLRDEWIFDAKTYEFLGEREVATKDNAGVKKGTVTANTAILRRAIVDKAGERP</sequence>
<organism evidence="1 2">
    <name type="scientific">Streptomyces prunicolor</name>
    <dbReference type="NCBI Taxonomy" id="67348"/>
    <lineage>
        <taxon>Bacteria</taxon>
        <taxon>Bacillati</taxon>
        <taxon>Actinomycetota</taxon>
        <taxon>Actinomycetes</taxon>
        <taxon>Kitasatosporales</taxon>
        <taxon>Streptomycetaceae</taxon>
        <taxon>Streptomyces</taxon>
    </lineage>
</organism>
<evidence type="ECO:0000313" key="2">
    <source>
        <dbReference type="Proteomes" id="UP001187346"/>
    </source>
</evidence>
<dbReference type="InterPro" id="IPR047789">
    <property type="entry name" value="CU044_5270-like"/>
</dbReference>
<dbReference type="EMBL" id="JAWMAJ010000013">
    <property type="protein sequence ID" value="MDV7215504.1"/>
    <property type="molecule type" value="Genomic_DNA"/>
</dbReference>
<comment type="caution">
    <text evidence="1">The sequence shown here is derived from an EMBL/GenBank/DDBJ whole genome shotgun (WGS) entry which is preliminary data.</text>
</comment>
<dbReference type="Proteomes" id="UP001187346">
    <property type="component" value="Unassembled WGS sequence"/>
</dbReference>
<name>A0ABU4F4H9_9ACTN</name>
<accession>A0ABU4F4H9</accession>
<keyword evidence="2" id="KW-1185">Reference proteome</keyword>
<protein>
    <submittedName>
        <fullName evidence="1">CU044_5270 family protein</fullName>
    </submittedName>
</protein>
<proteinExistence type="predicted"/>
<gene>
    <name evidence="1" type="ORF">R5A26_06035</name>
</gene>
<reference evidence="1 2" key="1">
    <citation type="submission" date="2023-10" db="EMBL/GenBank/DDBJ databases">
        <title>Characterization of rhizosphere-enriched actinobacteria from wheat plants lab-grown on chernevaya soil.</title>
        <authorList>
            <person name="Tikhonova E.N."/>
            <person name="Konopkin A."/>
            <person name="Kravchenko I.K."/>
        </authorList>
    </citation>
    <scope>NUCLEOTIDE SEQUENCE [LARGE SCALE GENOMIC DNA]</scope>
    <source>
        <strain evidence="1 2">RR29</strain>
    </source>
</reference>
<dbReference type="NCBIfam" id="NF038083">
    <property type="entry name" value="CU044_5270_fam"/>
    <property type="match status" value="1"/>
</dbReference>
<dbReference type="RefSeq" id="WP_317770360.1">
    <property type="nucleotide sequence ID" value="NZ_JAWMAJ010000013.1"/>
</dbReference>
<evidence type="ECO:0000313" key="1">
    <source>
        <dbReference type="EMBL" id="MDV7215504.1"/>
    </source>
</evidence>